<protein>
    <recommendedName>
        <fullName evidence="6">C-type lectin domain-containing protein</fullName>
    </recommendedName>
</protein>
<keyword evidence="5" id="KW-1185">Reference proteome</keyword>
<feature type="transmembrane region" description="Helical" evidence="2">
    <location>
        <begin position="173"/>
        <end position="195"/>
    </location>
</feature>
<evidence type="ECO:0000256" key="2">
    <source>
        <dbReference type="SAM" id="Phobius"/>
    </source>
</evidence>
<dbReference type="HOGENOM" id="CLU_511387_0_0_1"/>
<dbReference type="RefSeq" id="XP_005819837.1">
    <property type="nucleotide sequence ID" value="XM_005819780.1"/>
</dbReference>
<dbReference type="Gene3D" id="3.10.100.10">
    <property type="entry name" value="Mannose-Binding Protein A, subunit A"/>
    <property type="match status" value="1"/>
</dbReference>
<feature type="region of interest" description="Disordered" evidence="1">
    <location>
        <begin position="14"/>
        <end position="47"/>
    </location>
</feature>
<dbReference type="PaxDb" id="55529-EKX32857"/>
<evidence type="ECO:0000256" key="1">
    <source>
        <dbReference type="SAM" id="MobiDB-lite"/>
    </source>
</evidence>
<dbReference type="AlphaFoldDB" id="L1I9V0"/>
<keyword evidence="2" id="KW-0472">Membrane</keyword>
<evidence type="ECO:0000313" key="4">
    <source>
        <dbReference type="EnsemblProtists" id="EKX32857"/>
    </source>
</evidence>
<evidence type="ECO:0000313" key="3">
    <source>
        <dbReference type="EMBL" id="EKX32857.1"/>
    </source>
</evidence>
<dbReference type="SUPFAM" id="SSF56436">
    <property type="entry name" value="C-type lectin-like"/>
    <property type="match status" value="1"/>
</dbReference>
<reference evidence="5" key="2">
    <citation type="submission" date="2012-11" db="EMBL/GenBank/DDBJ databases">
        <authorList>
            <person name="Kuo A."/>
            <person name="Curtis B.A."/>
            <person name="Tanifuji G."/>
            <person name="Burki F."/>
            <person name="Gruber A."/>
            <person name="Irimia M."/>
            <person name="Maruyama S."/>
            <person name="Arias M.C."/>
            <person name="Ball S.G."/>
            <person name="Gile G.H."/>
            <person name="Hirakawa Y."/>
            <person name="Hopkins J.F."/>
            <person name="Rensing S.A."/>
            <person name="Schmutz J."/>
            <person name="Symeonidi A."/>
            <person name="Elias M."/>
            <person name="Eveleigh R.J."/>
            <person name="Herman E.K."/>
            <person name="Klute M.J."/>
            <person name="Nakayama T."/>
            <person name="Obornik M."/>
            <person name="Reyes-Prieto A."/>
            <person name="Armbrust E.V."/>
            <person name="Aves S.J."/>
            <person name="Beiko R.G."/>
            <person name="Coutinho P."/>
            <person name="Dacks J.B."/>
            <person name="Durnford D.G."/>
            <person name="Fast N.M."/>
            <person name="Green B.R."/>
            <person name="Grisdale C."/>
            <person name="Hempe F."/>
            <person name="Henrissat B."/>
            <person name="Hoppner M.P."/>
            <person name="Ishida K.-I."/>
            <person name="Kim E."/>
            <person name="Koreny L."/>
            <person name="Kroth P.G."/>
            <person name="Liu Y."/>
            <person name="Malik S.-B."/>
            <person name="Maier U.G."/>
            <person name="McRose D."/>
            <person name="Mock T."/>
            <person name="Neilson J.A."/>
            <person name="Onodera N.T."/>
            <person name="Poole A.M."/>
            <person name="Pritham E.J."/>
            <person name="Richards T.A."/>
            <person name="Rocap G."/>
            <person name="Roy S.W."/>
            <person name="Sarai C."/>
            <person name="Schaack S."/>
            <person name="Shirato S."/>
            <person name="Slamovits C.H."/>
            <person name="Spencer D.F."/>
            <person name="Suzuki S."/>
            <person name="Worden A.Z."/>
            <person name="Zauner S."/>
            <person name="Barry K."/>
            <person name="Bell C."/>
            <person name="Bharti A.K."/>
            <person name="Crow J.A."/>
            <person name="Grimwood J."/>
            <person name="Kramer R."/>
            <person name="Lindquist E."/>
            <person name="Lucas S."/>
            <person name="Salamov A."/>
            <person name="McFadden G.I."/>
            <person name="Lane C.E."/>
            <person name="Keeling P.J."/>
            <person name="Gray M.W."/>
            <person name="Grigoriev I.V."/>
            <person name="Archibald J.M."/>
        </authorList>
    </citation>
    <scope>NUCLEOTIDE SEQUENCE</scope>
    <source>
        <strain evidence="5">CCMP2712</strain>
    </source>
</reference>
<organism evidence="3">
    <name type="scientific">Guillardia theta (strain CCMP2712)</name>
    <name type="common">Cryptophyte</name>
    <dbReference type="NCBI Taxonomy" id="905079"/>
    <lineage>
        <taxon>Eukaryota</taxon>
        <taxon>Cryptophyceae</taxon>
        <taxon>Pyrenomonadales</taxon>
        <taxon>Geminigeraceae</taxon>
        <taxon>Guillardia</taxon>
    </lineage>
</organism>
<keyword evidence="2" id="KW-0812">Transmembrane</keyword>
<feature type="compositionally biased region" description="Gly residues" evidence="1">
    <location>
        <begin position="17"/>
        <end position="38"/>
    </location>
</feature>
<dbReference type="Proteomes" id="UP000011087">
    <property type="component" value="Unassembled WGS sequence"/>
</dbReference>
<dbReference type="EnsemblProtists" id="EKX32857">
    <property type="protein sequence ID" value="EKX32857"/>
    <property type="gene ID" value="GUITHDRAFT_148336"/>
</dbReference>
<dbReference type="EMBL" id="JH993168">
    <property type="protein sequence ID" value="EKX32857.1"/>
    <property type="molecule type" value="Genomic_DNA"/>
</dbReference>
<feature type="transmembrane region" description="Helical" evidence="2">
    <location>
        <begin position="147"/>
        <end position="167"/>
    </location>
</feature>
<keyword evidence="2" id="KW-1133">Transmembrane helix</keyword>
<name>L1I9V0_GUITC</name>
<dbReference type="InterPro" id="IPR016187">
    <property type="entry name" value="CTDL_fold"/>
</dbReference>
<sequence>MAMQAGIMMASPYGSEQGPGVGWERGGSGGGGGGGGGLYPQTTPSNLYPVTTENQLHPTTYAELVTTYTPIPVAQPYDGRSQAAKDKVVGDSQETASPIDFCTFMGRFYDPLNLYNKFREHFEISDEYSPFFAQPSDCDAYSRRERVLVFINTILAILASSSFVMMMTDENDFVRASAGAVISPLIQRLMLNGLLKKIFKAKADEGGGCERFFKRFVNVLAFFLCCISCFLGVLFIMIAFECKFYTFANPNAIAMALAEAKLNNTALKNVSNTFAANQTALEGATVHNSTMVNGTKSTFNQMKMVFTCETKSQQAAESFCSQLGGRLPLFEIDSELKMATEIIREHFDANFVTTGKHIWTGRVDDWQKCVSLHWGDKNAAPSLDDYQACSDAHQFICLVNEIPLNLKADLADCNCDNKTSTLVNSLLIQYASSYFVGNILKYCYNILLAPIYFLCLGSCCNCIRKVLDWTVMEDWAKSDSTGSPAIMHAHKDMYFTVFVCYDEPDNLCCFKPAELASRASQSLSFRSEPAVVT</sequence>
<dbReference type="KEGG" id="gtt:GUITHDRAFT_148336"/>
<evidence type="ECO:0008006" key="6">
    <source>
        <dbReference type="Google" id="ProtNLM"/>
    </source>
</evidence>
<proteinExistence type="predicted"/>
<gene>
    <name evidence="3" type="ORF">GUITHDRAFT_148336</name>
</gene>
<dbReference type="GeneID" id="17289582"/>
<reference evidence="3 5" key="1">
    <citation type="journal article" date="2012" name="Nature">
        <title>Algal genomes reveal evolutionary mosaicism and the fate of nucleomorphs.</title>
        <authorList>
            <consortium name="DOE Joint Genome Institute"/>
            <person name="Curtis B.A."/>
            <person name="Tanifuji G."/>
            <person name="Burki F."/>
            <person name="Gruber A."/>
            <person name="Irimia M."/>
            <person name="Maruyama S."/>
            <person name="Arias M.C."/>
            <person name="Ball S.G."/>
            <person name="Gile G.H."/>
            <person name="Hirakawa Y."/>
            <person name="Hopkins J.F."/>
            <person name="Kuo A."/>
            <person name="Rensing S.A."/>
            <person name="Schmutz J."/>
            <person name="Symeonidi A."/>
            <person name="Elias M."/>
            <person name="Eveleigh R.J."/>
            <person name="Herman E.K."/>
            <person name="Klute M.J."/>
            <person name="Nakayama T."/>
            <person name="Obornik M."/>
            <person name="Reyes-Prieto A."/>
            <person name="Armbrust E.V."/>
            <person name="Aves S.J."/>
            <person name="Beiko R.G."/>
            <person name="Coutinho P."/>
            <person name="Dacks J.B."/>
            <person name="Durnford D.G."/>
            <person name="Fast N.M."/>
            <person name="Green B.R."/>
            <person name="Grisdale C.J."/>
            <person name="Hempel F."/>
            <person name="Henrissat B."/>
            <person name="Hoppner M.P."/>
            <person name="Ishida K."/>
            <person name="Kim E."/>
            <person name="Koreny L."/>
            <person name="Kroth P.G."/>
            <person name="Liu Y."/>
            <person name="Malik S.B."/>
            <person name="Maier U.G."/>
            <person name="McRose D."/>
            <person name="Mock T."/>
            <person name="Neilson J.A."/>
            <person name="Onodera N.T."/>
            <person name="Poole A.M."/>
            <person name="Pritham E.J."/>
            <person name="Richards T.A."/>
            <person name="Rocap G."/>
            <person name="Roy S.W."/>
            <person name="Sarai C."/>
            <person name="Schaack S."/>
            <person name="Shirato S."/>
            <person name="Slamovits C.H."/>
            <person name="Spencer D.F."/>
            <person name="Suzuki S."/>
            <person name="Worden A.Z."/>
            <person name="Zauner S."/>
            <person name="Barry K."/>
            <person name="Bell C."/>
            <person name="Bharti A.K."/>
            <person name="Crow J.A."/>
            <person name="Grimwood J."/>
            <person name="Kramer R."/>
            <person name="Lindquist E."/>
            <person name="Lucas S."/>
            <person name="Salamov A."/>
            <person name="McFadden G.I."/>
            <person name="Lane C.E."/>
            <person name="Keeling P.J."/>
            <person name="Gray M.W."/>
            <person name="Grigoriev I.V."/>
            <person name="Archibald J.M."/>
        </authorList>
    </citation>
    <scope>NUCLEOTIDE SEQUENCE</scope>
    <source>
        <strain evidence="3 5">CCMP2712</strain>
    </source>
</reference>
<feature type="transmembrane region" description="Helical" evidence="2">
    <location>
        <begin position="216"/>
        <end position="240"/>
    </location>
</feature>
<dbReference type="InterPro" id="IPR016186">
    <property type="entry name" value="C-type_lectin-like/link_sf"/>
</dbReference>
<reference evidence="4" key="3">
    <citation type="submission" date="2015-06" db="UniProtKB">
        <authorList>
            <consortium name="EnsemblProtists"/>
        </authorList>
    </citation>
    <scope>IDENTIFICATION</scope>
</reference>
<evidence type="ECO:0000313" key="5">
    <source>
        <dbReference type="Proteomes" id="UP000011087"/>
    </source>
</evidence>
<accession>L1I9V0</accession>